<keyword evidence="1" id="KW-0809">Transit peptide</keyword>
<comment type="similarity">
    <text evidence="3">Belongs to the small heat shock protein (HSP20) family.</text>
</comment>
<evidence type="ECO:0000313" key="6">
    <source>
        <dbReference type="Proteomes" id="UP000813463"/>
    </source>
</evidence>
<dbReference type="RefSeq" id="XP_056687400.1">
    <property type="nucleotide sequence ID" value="XM_056831422.1"/>
</dbReference>
<evidence type="ECO:0000256" key="4">
    <source>
        <dbReference type="SAM" id="MobiDB-lite"/>
    </source>
</evidence>
<proteinExistence type="inferred from homology"/>
<keyword evidence="6" id="KW-1185">Reference proteome</keyword>
<feature type="domain" description="SHSP" evidence="5">
    <location>
        <begin position="56"/>
        <end position="173"/>
    </location>
</feature>
<dbReference type="Proteomes" id="UP000813463">
    <property type="component" value="Chromosome 6"/>
</dbReference>
<accession>A0ABM3QVL3</accession>
<evidence type="ECO:0000256" key="1">
    <source>
        <dbReference type="ARBA" id="ARBA00022946"/>
    </source>
</evidence>
<dbReference type="InterPro" id="IPR008978">
    <property type="entry name" value="HSP20-like_chaperone"/>
</dbReference>
<evidence type="ECO:0000313" key="7">
    <source>
        <dbReference type="RefSeq" id="XP_056687400.1"/>
    </source>
</evidence>
<dbReference type="PANTHER" id="PTHR46991:SF11">
    <property type="entry name" value="SMALL HEAT SHOCK PROTEIN HSPF"/>
    <property type="match status" value="1"/>
</dbReference>
<organism evidence="6 7">
    <name type="scientific">Spinacia oleracea</name>
    <name type="common">Spinach</name>
    <dbReference type="NCBI Taxonomy" id="3562"/>
    <lineage>
        <taxon>Eukaryota</taxon>
        <taxon>Viridiplantae</taxon>
        <taxon>Streptophyta</taxon>
        <taxon>Embryophyta</taxon>
        <taxon>Tracheophyta</taxon>
        <taxon>Spermatophyta</taxon>
        <taxon>Magnoliopsida</taxon>
        <taxon>eudicotyledons</taxon>
        <taxon>Gunneridae</taxon>
        <taxon>Pentapetalae</taxon>
        <taxon>Caryophyllales</taxon>
        <taxon>Chenopodiaceae</taxon>
        <taxon>Chenopodioideae</taxon>
        <taxon>Anserineae</taxon>
        <taxon>Spinacia</taxon>
    </lineage>
</organism>
<name>A0ABM3QVL3_SPIOL</name>
<gene>
    <name evidence="7" type="primary">LOC130462674</name>
</gene>
<reference evidence="7" key="2">
    <citation type="submission" date="2025-08" db="UniProtKB">
        <authorList>
            <consortium name="RefSeq"/>
        </authorList>
    </citation>
    <scope>IDENTIFICATION</scope>
    <source>
        <tissue evidence="7">Leaf</tissue>
    </source>
</reference>
<evidence type="ECO:0000256" key="3">
    <source>
        <dbReference type="PROSITE-ProRule" id="PRU00285"/>
    </source>
</evidence>
<dbReference type="InterPro" id="IPR044656">
    <property type="entry name" value="HSP14.7/HSP23.5/HSP23.6-like"/>
</dbReference>
<dbReference type="Gene3D" id="2.60.40.790">
    <property type="match status" value="1"/>
</dbReference>
<feature type="region of interest" description="Disordered" evidence="4">
    <location>
        <begin position="1"/>
        <end position="38"/>
    </location>
</feature>
<reference evidence="6" key="1">
    <citation type="journal article" date="2021" name="Nat. Commun.">
        <title>Genomic analyses provide insights into spinach domestication and the genetic basis of agronomic traits.</title>
        <authorList>
            <person name="Cai X."/>
            <person name="Sun X."/>
            <person name="Xu C."/>
            <person name="Sun H."/>
            <person name="Wang X."/>
            <person name="Ge C."/>
            <person name="Zhang Z."/>
            <person name="Wang Q."/>
            <person name="Fei Z."/>
            <person name="Jiao C."/>
            <person name="Wang Q."/>
        </authorList>
    </citation>
    <scope>NUCLEOTIDE SEQUENCE [LARGE SCALE GENOMIC DNA]</scope>
    <source>
        <strain evidence="6">cv. Varoflay</strain>
    </source>
</reference>
<dbReference type="PANTHER" id="PTHR46991">
    <property type="entry name" value="23.5 KDA HEAT SHOCK PROTEIN, MITOCHONDRIAL"/>
    <property type="match status" value="1"/>
</dbReference>
<dbReference type="SUPFAM" id="SSF49764">
    <property type="entry name" value="HSP20-like chaperones"/>
    <property type="match status" value="1"/>
</dbReference>
<protein>
    <recommendedName>
        <fullName evidence="5">SHSP domain-containing protein</fullName>
    </recommendedName>
</protein>
<dbReference type="GeneID" id="130462674"/>
<evidence type="ECO:0000259" key="5">
    <source>
        <dbReference type="PROSITE" id="PS01031"/>
    </source>
</evidence>
<sequence length="308" mass="34849">MGQPESGNLPPHPVSSSEHFGNSHHPDSHADMYDGSSSFSSGERTTTIQLVVSFDDLKVVSQRKACYLTEDDDALYLRVDMPGLGKEHTNIYPEDNYTLIVKGVGEVDNFEPKFKDKETCVITYVAKVTSLEMYKYNLDGIQLGMKNGVLKAIVPKIKDIMYGGNSRTTMQLTYSGGPNNESEPNGQRKPWYLTEDDDGLYLRFDMPGVNDREGPFFSYKYSTMRVGVVQLLDDSEPKLKDEETFPMIYTADITLLDIQQYNFHWIHSGFKNGVLKLIVPKKNGLYDLKVSSWETIFNNLGLSMYLNP</sequence>
<keyword evidence="2" id="KW-0346">Stress response</keyword>
<dbReference type="InterPro" id="IPR002068">
    <property type="entry name" value="A-crystallin/Hsp20_dom"/>
</dbReference>
<dbReference type="PROSITE" id="PS01031">
    <property type="entry name" value="SHSP"/>
    <property type="match status" value="1"/>
</dbReference>
<evidence type="ECO:0000256" key="2">
    <source>
        <dbReference type="ARBA" id="ARBA00023016"/>
    </source>
</evidence>